<dbReference type="AlphaFoldDB" id="A0A914IDX8"/>
<reference evidence="2" key="1">
    <citation type="submission" date="2022-11" db="UniProtKB">
        <authorList>
            <consortium name="WormBaseParasite"/>
        </authorList>
    </citation>
    <scope>IDENTIFICATION</scope>
</reference>
<organism evidence="1 2">
    <name type="scientific">Globodera rostochiensis</name>
    <name type="common">Golden nematode worm</name>
    <name type="synonym">Heterodera rostochiensis</name>
    <dbReference type="NCBI Taxonomy" id="31243"/>
    <lineage>
        <taxon>Eukaryota</taxon>
        <taxon>Metazoa</taxon>
        <taxon>Ecdysozoa</taxon>
        <taxon>Nematoda</taxon>
        <taxon>Chromadorea</taxon>
        <taxon>Rhabditida</taxon>
        <taxon>Tylenchina</taxon>
        <taxon>Tylenchomorpha</taxon>
        <taxon>Tylenchoidea</taxon>
        <taxon>Heteroderidae</taxon>
        <taxon>Heteroderinae</taxon>
        <taxon>Globodera</taxon>
    </lineage>
</organism>
<accession>A0A914IDX8</accession>
<evidence type="ECO:0000313" key="2">
    <source>
        <dbReference type="WBParaSite" id="Gr19_v10_g9955.t1"/>
    </source>
</evidence>
<evidence type="ECO:0000313" key="1">
    <source>
        <dbReference type="Proteomes" id="UP000887572"/>
    </source>
</evidence>
<dbReference type="Proteomes" id="UP000887572">
    <property type="component" value="Unplaced"/>
</dbReference>
<protein>
    <submittedName>
        <fullName evidence="2">Uncharacterized protein</fullName>
    </submittedName>
</protein>
<proteinExistence type="predicted"/>
<keyword evidence="1" id="KW-1185">Reference proteome</keyword>
<dbReference type="WBParaSite" id="Gr19_v10_g9955.t1">
    <property type="protein sequence ID" value="Gr19_v10_g9955.t1"/>
    <property type="gene ID" value="Gr19_v10_g9955"/>
</dbReference>
<name>A0A914IDX8_GLORO</name>
<sequence>MNEDAGWREEDGNNYCYFKEFPLSGFSPTPSTETKLRLSILWLRSDGGMQIVAKGASTKGSSSWALGWRVVF</sequence>